<dbReference type="EMBL" id="JAPDGR010001046">
    <property type="protein sequence ID" value="KAJ2985795.1"/>
    <property type="molecule type" value="Genomic_DNA"/>
</dbReference>
<protein>
    <submittedName>
        <fullName evidence="1">Uncharacterized protein</fullName>
    </submittedName>
</protein>
<organism evidence="1 2">
    <name type="scientific">Xylaria curta</name>
    <dbReference type="NCBI Taxonomy" id="42375"/>
    <lineage>
        <taxon>Eukaryota</taxon>
        <taxon>Fungi</taxon>
        <taxon>Dikarya</taxon>
        <taxon>Ascomycota</taxon>
        <taxon>Pezizomycotina</taxon>
        <taxon>Sordariomycetes</taxon>
        <taxon>Xylariomycetidae</taxon>
        <taxon>Xylariales</taxon>
        <taxon>Xylariaceae</taxon>
        <taxon>Xylaria</taxon>
    </lineage>
</organism>
<sequence length="133" mass="14517">MATLSSTVPAAPLKLPLNMMNVPPQSLDNPPVKNSVVPQSCSVISSEIMLALEIARDNPEAASHGTIGDMLESALAGIWGRVLADESGYVMSRDEFAIFNFFQDRFQNNPVAKKARARFWDNLRVPASNTQNV</sequence>
<accession>A0ACC1P4H7</accession>
<name>A0ACC1P4H7_9PEZI</name>
<dbReference type="Proteomes" id="UP001143856">
    <property type="component" value="Unassembled WGS sequence"/>
</dbReference>
<evidence type="ECO:0000313" key="2">
    <source>
        <dbReference type="Proteomes" id="UP001143856"/>
    </source>
</evidence>
<comment type="caution">
    <text evidence="1">The sequence shown here is derived from an EMBL/GenBank/DDBJ whole genome shotgun (WGS) entry which is preliminary data.</text>
</comment>
<reference evidence="1" key="1">
    <citation type="submission" date="2022-10" db="EMBL/GenBank/DDBJ databases">
        <title>Genome Sequence of Xylaria curta.</title>
        <authorList>
            <person name="Buettner E."/>
        </authorList>
    </citation>
    <scope>NUCLEOTIDE SEQUENCE</scope>
    <source>
        <strain evidence="1">Babe10</strain>
    </source>
</reference>
<gene>
    <name evidence="1" type="ORF">NUW58_g5345</name>
</gene>
<proteinExistence type="predicted"/>
<evidence type="ECO:0000313" key="1">
    <source>
        <dbReference type="EMBL" id="KAJ2985795.1"/>
    </source>
</evidence>
<keyword evidence="2" id="KW-1185">Reference proteome</keyword>